<evidence type="ECO:0000313" key="3">
    <source>
        <dbReference type="WBParaSite" id="nRc.2.0.1.t35081-RA"/>
    </source>
</evidence>
<reference evidence="3" key="1">
    <citation type="submission" date="2022-11" db="UniProtKB">
        <authorList>
            <consortium name="WormBaseParasite"/>
        </authorList>
    </citation>
    <scope>IDENTIFICATION</scope>
</reference>
<protein>
    <submittedName>
        <fullName evidence="3">Uncharacterized protein</fullName>
    </submittedName>
</protein>
<dbReference type="AlphaFoldDB" id="A0A915K8R0"/>
<dbReference type="WBParaSite" id="nRc.2.0.1.t35081-RA">
    <property type="protein sequence ID" value="nRc.2.0.1.t35081-RA"/>
    <property type="gene ID" value="nRc.2.0.1.g35081"/>
</dbReference>
<accession>A0A915K8R0</accession>
<evidence type="ECO:0000256" key="1">
    <source>
        <dbReference type="SAM" id="MobiDB-lite"/>
    </source>
</evidence>
<organism evidence="2 3">
    <name type="scientific">Romanomermis culicivorax</name>
    <name type="common">Nematode worm</name>
    <dbReference type="NCBI Taxonomy" id="13658"/>
    <lineage>
        <taxon>Eukaryota</taxon>
        <taxon>Metazoa</taxon>
        <taxon>Ecdysozoa</taxon>
        <taxon>Nematoda</taxon>
        <taxon>Enoplea</taxon>
        <taxon>Dorylaimia</taxon>
        <taxon>Mermithida</taxon>
        <taxon>Mermithoidea</taxon>
        <taxon>Mermithidae</taxon>
        <taxon>Romanomermis</taxon>
    </lineage>
</organism>
<proteinExistence type="predicted"/>
<name>A0A915K8R0_ROMCU</name>
<dbReference type="Proteomes" id="UP000887565">
    <property type="component" value="Unplaced"/>
</dbReference>
<keyword evidence="2" id="KW-1185">Reference proteome</keyword>
<sequence>MTSSGVGLPDDLPHEKSKNSDNASMMPKEKWAQRQHLSSFLKYNSCSNIDDGTAEPLDALTLVCPEAVHPSEALDALDPLEMVLGMKRVVCWLPETYLTSLCSKIHEPTNFPSEAMNQNDDFAMGDVKQHCKKVVKLANGTIR</sequence>
<feature type="region of interest" description="Disordered" evidence="1">
    <location>
        <begin position="1"/>
        <end position="29"/>
    </location>
</feature>
<evidence type="ECO:0000313" key="2">
    <source>
        <dbReference type="Proteomes" id="UP000887565"/>
    </source>
</evidence>